<dbReference type="EMBL" id="LEKV01004458">
    <property type="protein sequence ID" value="KVH95000.1"/>
    <property type="molecule type" value="Genomic_DNA"/>
</dbReference>
<name>A0A103XQJ3_CYNCS</name>
<reference evidence="1 2" key="1">
    <citation type="journal article" date="2016" name="Sci. Rep.">
        <title>The genome sequence of the outbreeding globe artichoke constructed de novo incorporating a phase-aware low-pass sequencing strategy of F1 progeny.</title>
        <authorList>
            <person name="Scaglione D."/>
            <person name="Reyes-Chin-Wo S."/>
            <person name="Acquadro A."/>
            <person name="Froenicke L."/>
            <person name="Portis E."/>
            <person name="Beitel C."/>
            <person name="Tirone M."/>
            <person name="Mauro R."/>
            <person name="Lo Monaco A."/>
            <person name="Mauromicale G."/>
            <person name="Faccioli P."/>
            <person name="Cattivelli L."/>
            <person name="Rieseberg L."/>
            <person name="Michelmore R."/>
            <person name="Lanteri S."/>
        </authorList>
    </citation>
    <scope>NUCLEOTIDE SEQUENCE [LARGE SCALE GENOMIC DNA]</scope>
    <source>
        <strain evidence="1">2C</strain>
    </source>
</reference>
<gene>
    <name evidence="1" type="ORF">Ccrd_002924</name>
</gene>
<dbReference type="Gramene" id="KVH95000">
    <property type="protein sequence ID" value="KVH95000"/>
    <property type="gene ID" value="Ccrd_002924"/>
</dbReference>
<sequence>MINHWDELQPHAKFSSDSTKYGFLSYHPCIYIAIKGPFTKHLLVFVLKRARMIKKGSCDSNVANEGVIGILLFLSNDLVQVVAKGFSVKESFC</sequence>
<evidence type="ECO:0000313" key="1">
    <source>
        <dbReference type="EMBL" id="KVH95000.1"/>
    </source>
</evidence>
<keyword evidence="2" id="KW-1185">Reference proteome</keyword>
<accession>A0A103XQJ3</accession>
<evidence type="ECO:0000313" key="2">
    <source>
        <dbReference type="Proteomes" id="UP000243975"/>
    </source>
</evidence>
<dbReference type="AlphaFoldDB" id="A0A103XQJ3"/>
<protein>
    <submittedName>
        <fullName evidence="1">Uncharacterized protein</fullName>
    </submittedName>
</protein>
<organism evidence="1 2">
    <name type="scientific">Cynara cardunculus var. scolymus</name>
    <name type="common">Globe artichoke</name>
    <name type="synonym">Cynara scolymus</name>
    <dbReference type="NCBI Taxonomy" id="59895"/>
    <lineage>
        <taxon>Eukaryota</taxon>
        <taxon>Viridiplantae</taxon>
        <taxon>Streptophyta</taxon>
        <taxon>Embryophyta</taxon>
        <taxon>Tracheophyta</taxon>
        <taxon>Spermatophyta</taxon>
        <taxon>Magnoliopsida</taxon>
        <taxon>eudicotyledons</taxon>
        <taxon>Gunneridae</taxon>
        <taxon>Pentapetalae</taxon>
        <taxon>asterids</taxon>
        <taxon>campanulids</taxon>
        <taxon>Asterales</taxon>
        <taxon>Asteraceae</taxon>
        <taxon>Carduoideae</taxon>
        <taxon>Cardueae</taxon>
        <taxon>Carduinae</taxon>
        <taxon>Cynara</taxon>
    </lineage>
</organism>
<proteinExistence type="predicted"/>
<comment type="caution">
    <text evidence="1">The sequence shown here is derived from an EMBL/GenBank/DDBJ whole genome shotgun (WGS) entry which is preliminary data.</text>
</comment>
<dbReference type="Proteomes" id="UP000243975">
    <property type="component" value="Unassembled WGS sequence"/>
</dbReference>